<feature type="region of interest" description="Disordered" evidence="2">
    <location>
        <begin position="530"/>
        <end position="578"/>
    </location>
</feature>
<sequence>MGCNSKCELQQMCYELTHPSNHDASGENMEGGIVPNGIVRCHCSSSIAMGACASLWALDSVVCRQCATGAKASRRVDLISGSSLGACTVSGRHQDDGMSCDNSNQRADTCATTSGRYDHRCTGSEVGECSPKYFDVTGPSLSNVSVPTLFSACPASALERLADGSSRGENFSDHCEERTVHNDVPCSLPSPSPQQRRLLLCWLCETPSAAAPGWLCAPKLFDASPFPLPSELASANSGRLLEPISLLTLCPRCCTALSMPGEVPPDIVLQRAASTRATLQRTEKYVDFLRNYKMRVEELAASLRLKHSSRPSAVRSDKATDGQHFADFPLQAQRGAFQQLVEMLEFSLQGCVSTLMGGQRDTLLGGSRKNMPLSVRERRVLERELAWIQKRQRTYARAVTDSTHCQGKYCNDRTNSTVLACSGCSHGDMSRNSNAPLDYSAAGAVSPSLHGEGVPNSGDGSGDHTTTIAGAPSPFHVPCDAVNEEERASEKRNQALMARAQERGKKALDRMIERVMTARAAKLKVFETDAGSVEPTKQSASNPPSLGGHEFSSITHSVEASTDGGPPASNPGSRHDDALRNYFEGRLHVVPDFTAAPMEAGSSGDNTLQVSTGSQGTHGNALWLRLREEERRRIDAEDVRDAYRERIAALERATDHMSELVLHHRMSFTVAQHLSAMGQWLRVVTEWCESITMIKSRVFADEMVSLVRRAQHTVFCGGQISSLSPTTLAMDASSGGVE</sequence>
<feature type="compositionally biased region" description="Polar residues" evidence="2">
    <location>
        <begin position="535"/>
        <end position="544"/>
    </location>
</feature>
<accession>G0TRX5</accession>
<evidence type="ECO:0000256" key="1">
    <source>
        <dbReference type="SAM" id="Coils"/>
    </source>
</evidence>
<keyword evidence="1" id="KW-0175">Coiled coil</keyword>
<proteinExistence type="predicted"/>
<evidence type="ECO:0000313" key="3">
    <source>
        <dbReference type="EMBL" id="CCC46698.1"/>
    </source>
</evidence>
<dbReference type="EMBL" id="HE573018">
    <property type="protein sequence ID" value="CCC46698.1"/>
    <property type="molecule type" value="Genomic_DNA"/>
</dbReference>
<evidence type="ECO:0000256" key="2">
    <source>
        <dbReference type="SAM" id="MobiDB-lite"/>
    </source>
</evidence>
<organism evidence="3">
    <name type="scientific">Trypanosoma vivax (strain Y486)</name>
    <dbReference type="NCBI Taxonomy" id="1055687"/>
    <lineage>
        <taxon>Eukaryota</taxon>
        <taxon>Discoba</taxon>
        <taxon>Euglenozoa</taxon>
        <taxon>Kinetoplastea</taxon>
        <taxon>Metakinetoplastina</taxon>
        <taxon>Trypanosomatida</taxon>
        <taxon>Trypanosomatidae</taxon>
        <taxon>Trypanosoma</taxon>
        <taxon>Duttonella</taxon>
    </lineage>
</organism>
<feature type="coiled-coil region" evidence="1">
    <location>
        <begin position="626"/>
        <end position="653"/>
    </location>
</feature>
<name>G0TRX5_TRYVY</name>
<reference evidence="3" key="1">
    <citation type="journal article" date="2012" name="Proc. Natl. Acad. Sci. U.S.A.">
        <title>Antigenic diversity is generated by distinct evolutionary mechanisms in African trypanosome species.</title>
        <authorList>
            <person name="Jackson A.P."/>
            <person name="Berry A."/>
            <person name="Aslett M."/>
            <person name="Allison H.C."/>
            <person name="Burton P."/>
            <person name="Vavrova-Anderson J."/>
            <person name="Brown R."/>
            <person name="Browne H."/>
            <person name="Corton N."/>
            <person name="Hauser H."/>
            <person name="Gamble J."/>
            <person name="Gilderthorp R."/>
            <person name="Marcello L."/>
            <person name="McQuillan J."/>
            <person name="Otto T.D."/>
            <person name="Quail M.A."/>
            <person name="Sanders M.J."/>
            <person name="van Tonder A."/>
            <person name="Ginger M.L."/>
            <person name="Field M.C."/>
            <person name="Barry J.D."/>
            <person name="Hertz-Fowler C."/>
            <person name="Berriman M."/>
        </authorList>
    </citation>
    <scope>NUCLEOTIDE SEQUENCE</scope>
    <source>
        <strain evidence="3">Y486</strain>
    </source>
</reference>
<dbReference type="AlphaFoldDB" id="G0TRX5"/>
<gene>
    <name evidence="3" type="ORF">TVY486_0201100</name>
</gene>
<feature type="region of interest" description="Disordered" evidence="2">
    <location>
        <begin position="446"/>
        <end position="474"/>
    </location>
</feature>
<protein>
    <submittedName>
        <fullName evidence="3">Uncharacterized protein</fullName>
    </submittedName>
</protein>